<gene>
    <name evidence="2" type="ORF">AVEN_200265_1</name>
</gene>
<comment type="caution">
    <text evidence="2">The sequence shown here is derived from an EMBL/GenBank/DDBJ whole genome shotgun (WGS) entry which is preliminary data.</text>
</comment>
<dbReference type="EMBL" id="BGPR01000421">
    <property type="protein sequence ID" value="GBM19332.1"/>
    <property type="molecule type" value="Genomic_DNA"/>
</dbReference>
<dbReference type="Proteomes" id="UP000499080">
    <property type="component" value="Unassembled WGS sequence"/>
</dbReference>
<feature type="region of interest" description="Disordered" evidence="1">
    <location>
        <begin position="42"/>
        <end position="71"/>
    </location>
</feature>
<protein>
    <submittedName>
        <fullName evidence="2">Uncharacterized protein</fullName>
    </submittedName>
</protein>
<reference evidence="2 3" key="1">
    <citation type="journal article" date="2019" name="Sci. Rep.">
        <title>Orb-weaving spider Araneus ventricosus genome elucidates the spidroin gene catalogue.</title>
        <authorList>
            <person name="Kono N."/>
            <person name="Nakamura H."/>
            <person name="Ohtoshi R."/>
            <person name="Moran D.A.P."/>
            <person name="Shinohara A."/>
            <person name="Yoshida Y."/>
            <person name="Fujiwara M."/>
            <person name="Mori M."/>
            <person name="Tomita M."/>
            <person name="Arakawa K."/>
        </authorList>
    </citation>
    <scope>NUCLEOTIDE SEQUENCE [LARGE SCALE GENOMIC DNA]</scope>
</reference>
<proteinExistence type="predicted"/>
<organism evidence="2 3">
    <name type="scientific">Araneus ventricosus</name>
    <name type="common">Orbweaver spider</name>
    <name type="synonym">Epeira ventricosa</name>
    <dbReference type="NCBI Taxonomy" id="182803"/>
    <lineage>
        <taxon>Eukaryota</taxon>
        <taxon>Metazoa</taxon>
        <taxon>Ecdysozoa</taxon>
        <taxon>Arthropoda</taxon>
        <taxon>Chelicerata</taxon>
        <taxon>Arachnida</taxon>
        <taxon>Araneae</taxon>
        <taxon>Araneomorphae</taxon>
        <taxon>Entelegynae</taxon>
        <taxon>Araneoidea</taxon>
        <taxon>Araneidae</taxon>
        <taxon>Araneus</taxon>
    </lineage>
</organism>
<sequence>MKEEDGFSAVSYRLPLHATGLSSSFLPADWLRELPPVTSINAGGTRRRDLAASKKDHLRQNVVGKTGHLAA</sequence>
<name>A0A4Y2DR79_ARAVE</name>
<evidence type="ECO:0000313" key="2">
    <source>
        <dbReference type="EMBL" id="GBM19332.1"/>
    </source>
</evidence>
<accession>A0A4Y2DR79</accession>
<evidence type="ECO:0000313" key="3">
    <source>
        <dbReference type="Proteomes" id="UP000499080"/>
    </source>
</evidence>
<evidence type="ECO:0000256" key="1">
    <source>
        <dbReference type="SAM" id="MobiDB-lite"/>
    </source>
</evidence>
<dbReference type="AlphaFoldDB" id="A0A4Y2DR79"/>
<keyword evidence="3" id="KW-1185">Reference proteome</keyword>
<feature type="compositionally biased region" description="Basic and acidic residues" evidence="1">
    <location>
        <begin position="46"/>
        <end position="59"/>
    </location>
</feature>